<gene>
    <name evidence="2" type="ORF">CW311_09805</name>
</gene>
<reference evidence="2 3" key="1">
    <citation type="submission" date="2017-12" db="EMBL/GenBank/DDBJ databases">
        <title>Draft Genome sequences of multiple microbial strains isolated from spacecraft associated surfaces.</title>
        <authorList>
            <person name="Seuylemezian A."/>
            <person name="Vaishampayan P."/>
            <person name="Venkateswaran K."/>
        </authorList>
    </citation>
    <scope>NUCLEOTIDE SEQUENCE [LARGE SCALE GENOMIC DNA]</scope>
    <source>
        <strain evidence="2 3">2P01AA</strain>
    </source>
</reference>
<dbReference type="AlphaFoldDB" id="A0A2N0WGA1"/>
<dbReference type="RefSeq" id="WP_101236389.1">
    <property type="nucleotide sequence ID" value="NZ_PISJ01000012.1"/>
</dbReference>
<dbReference type="Pfam" id="PF25191">
    <property type="entry name" value="DUF7832"/>
    <property type="match status" value="1"/>
</dbReference>
<sequence length="149" mass="17450">MKYDDASWHYGGDFPTDLSQEAGATHIGMFLTWMLLHNFASEELIEDSQDAIEHLKTKQITGAHFLIDELDEKLTDNDFNEEGNAFALAYYEGLNNDSRYIDDYLLSFSVDTNNVYRVTDTWENYDKLSSYIAERYRRWVMDGRPKYIS</sequence>
<accession>A0A2N0WGA1</accession>
<protein>
    <recommendedName>
        <fullName evidence="1">DUF7832 domain-containing protein</fullName>
    </recommendedName>
</protein>
<evidence type="ECO:0000313" key="2">
    <source>
        <dbReference type="EMBL" id="PKF34124.1"/>
    </source>
</evidence>
<evidence type="ECO:0000259" key="1">
    <source>
        <dbReference type="Pfam" id="PF25191"/>
    </source>
</evidence>
<organism evidence="2 3">
    <name type="scientific">Acinetobacter proteolyticus</name>
    <dbReference type="NCBI Taxonomy" id="1776741"/>
    <lineage>
        <taxon>Bacteria</taxon>
        <taxon>Pseudomonadati</taxon>
        <taxon>Pseudomonadota</taxon>
        <taxon>Gammaproteobacteria</taxon>
        <taxon>Moraxellales</taxon>
        <taxon>Moraxellaceae</taxon>
        <taxon>Acinetobacter</taxon>
    </lineage>
</organism>
<dbReference type="EMBL" id="PISJ01000012">
    <property type="protein sequence ID" value="PKF34124.1"/>
    <property type="molecule type" value="Genomic_DNA"/>
</dbReference>
<name>A0A2N0WGA1_9GAMM</name>
<dbReference type="InterPro" id="IPR057154">
    <property type="entry name" value="DUF7832"/>
</dbReference>
<evidence type="ECO:0000313" key="3">
    <source>
        <dbReference type="Proteomes" id="UP000233553"/>
    </source>
</evidence>
<proteinExistence type="predicted"/>
<dbReference type="Proteomes" id="UP000233553">
    <property type="component" value="Unassembled WGS sequence"/>
</dbReference>
<comment type="caution">
    <text evidence="2">The sequence shown here is derived from an EMBL/GenBank/DDBJ whole genome shotgun (WGS) entry which is preliminary data.</text>
</comment>
<feature type="domain" description="DUF7832" evidence="1">
    <location>
        <begin position="2"/>
        <end position="118"/>
    </location>
</feature>